<dbReference type="InterPro" id="IPR015943">
    <property type="entry name" value="WD40/YVTN_repeat-like_dom_sf"/>
</dbReference>
<reference evidence="3" key="1">
    <citation type="journal article" date="2019" name="Int. J. Syst. Evol. Microbiol.">
        <title>The Global Catalogue of Microorganisms (GCM) 10K type strain sequencing project: providing services to taxonomists for standard genome sequencing and annotation.</title>
        <authorList>
            <consortium name="The Broad Institute Genomics Platform"/>
            <consortium name="The Broad Institute Genome Sequencing Center for Infectious Disease"/>
            <person name="Wu L."/>
            <person name="Ma J."/>
        </authorList>
    </citation>
    <scope>NUCLEOTIDE SEQUENCE [LARGE SCALE GENOMIC DNA]</scope>
    <source>
        <strain evidence="3">NBRC 109019</strain>
    </source>
</reference>
<dbReference type="PANTHER" id="PTHR30344">
    <property type="entry name" value="6-PHOSPHOGLUCONOLACTONASE-RELATED"/>
    <property type="match status" value="1"/>
</dbReference>
<organism evidence="2 3">
    <name type="scientific">Agromyces marinus</name>
    <dbReference type="NCBI Taxonomy" id="1389020"/>
    <lineage>
        <taxon>Bacteria</taxon>
        <taxon>Bacillati</taxon>
        <taxon>Actinomycetota</taxon>
        <taxon>Actinomycetes</taxon>
        <taxon>Micrococcales</taxon>
        <taxon>Microbacteriaceae</taxon>
        <taxon>Agromyces</taxon>
    </lineage>
</organism>
<evidence type="ECO:0000313" key="2">
    <source>
        <dbReference type="EMBL" id="BDZ54525.1"/>
    </source>
</evidence>
<dbReference type="Proteomes" id="UP001321477">
    <property type="component" value="Chromosome"/>
</dbReference>
<dbReference type="EMBL" id="AP027734">
    <property type="protein sequence ID" value="BDZ54525.1"/>
    <property type="molecule type" value="Genomic_DNA"/>
</dbReference>
<protein>
    <recommendedName>
        <fullName evidence="4">6-phosphogluconolactonase, cycloisomerase 2 family</fullName>
    </recommendedName>
</protein>
<dbReference type="SUPFAM" id="SSF51004">
    <property type="entry name" value="C-terminal (heme d1) domain of cytochrome cd1-nitrite reductase"/>
    <property type="match status" value="1"/>
</dbReference>
<dbReference type="InterPro" id="IPR050282">
    <property type="entry name" value="Cycloisomerase_2"/>
</dbReference>
<dbReference type="InterPro" id="IPR019405">
    <property type="entry name" value="Lactonase_7-beta_prop"/>
</dbReference>
<evidence type="ECO:0008006" key="4">
    <source>
        <dbReference type="Google" id="ProtNLM"/>
    </source>
</evidence>
<name>A0ABN6YEQ4_9MICO</name>
<evidence type="ECO:0000313" key="3">
    <source>
        <dbReference type="Proteomes" id="UP001321477"/>
    </source>
</evidence>
<dbReference type="Gene3D" id="2.130.10.10">
    <property type="entry name" value="YVTN repeat-like/Quinoprotein amine dehydrogenase"/>
    <property type="match status" value="1"/>
</dbReference>
<comment type="similarity">
    <text evidence="1">Belongs to the cycloisomerase 2 family.</text>
</comment>
<gene>
    <name evidence="2" type="ORF">GCM10025870_15980</name>
</gene>
<proteinExistence type="inferred from homology"/>
<sequence>MTGEGRAARRFAVGSYTPDGPGPGVHVVERSVDGDWSIVASAEASNPSFLAVHDDLWFAVGEDASGSLRSFRLVGNTLTPVDAVEHGEGDPCHVVVDATRSLVLIANYSGGSVTVVPFASGGTLGTPRTLALPHRTGPVTGRQDGPHAHQIAATPWGTHLVSDLGGDAVHEFTVETADAAVPTLRVVRSLDLPAGTGPRHMVLTEGVLHVIGELDGRLHTFAFDATEVSPLGSAAAVLDPDAEGDVYPSHLDLAPSGRLLTTLVRGRDTVAVFDAARREAQGAGVPRLAAEHPLGTGTWPRHHAHLDDRTVVVAAQFGNALIELDLVTGALREALALRAPSCVVPLA</sequence>
<accession>A0ABN6YEQ4</accession>
<dbReference type="PANTHER" id="PTHR30344:SF1">
    <property type="entry name" value="6-PHOSPHOGLUCONOLACTONASE"/>
    <property type="match status" value="1"/>
</dbReference>
<dbReference type="Pfam" id="PF10282">
    <property type="entry name" value="Lactonase"/>
    <property type="match status" value="1"/>
</dbReference>
<dbReference type="RefSeq" id="WP_234660599.1">
    <property type="nucleotide sequence ID" value="NZ_AP027734.1"/>
</dbReference>
<dbReference type="InterPro" id="IPR011048">
    <property type="entry name" value="Haem_d1_sf"/>
</dbReference>
<evidence type="ECO:0000256" key="1">
    <source>
        <dbReference type="ARBA" id="ARBA00005564"/>
    </source>
</evidence>
<keyword evidence="3" id="KW-1185">Reference proteome</keyword>